<evidence type="ECO:0000256" key="2">
    <source>
        <dbReference type="ARBA" id="ARBA00022801"/>
    </source>
</evidence>
<evidence type="ECO:0000313" key="4">
    <source>
        <dbReference type="EMBL" id="TWD15534.1"/>
    </source>
</evidence>
<comment type="caution">
    <text evidence="4">The sequence shown here is derived from an EMBL/GenBank/DDBJ whole genome shotgun (WGS) entry which is preliminary data.</text>
</comment>
<dbReference type="CDD" id="cd02883">
    <property type="entry name" value="NUDIX_Hydrolase"/>
    <property type="match status" value="1"/>
</dbReference>
<dbReference type="InterPro" id="IPR000086">
    <property type="entry name" value="NUDIX_hydrolase_dom"/>
</dbReference>
<dbReference type="PANTHER" id="PTHR43046">
    <property type="entry name" value="GDP-MANNOSE MANNOSYL HYDROLASE"/>
    <property type="match status" value="1"/>
</dbReference>
<dbReference type="AlphaFoldDB" id="A0A560WDC0"/>
<sequence length="224" mass="23973">MSVRVEIVRSGEVVAAQALPHGADPQLLCAHLGHPGARPLAARLVGSDLVLDYESSGEGVAGTTPFAVTEPRVEDQTPGAARRVQRPAAYAVVVADDQVLLTRLSERVRSAAGRWMLPGGGIDAGESPVEAVLREVEEETAQHVEVAELAMVQSDHWVGESPRGEVEDFHALRLIYRASCPEPTPARVLESKGSTGSAQWVTISPRAPEPSTWMLRQAWPIVLG</sequence>
<gene>
    <name evidence="4" type="ORF">FB557_1048</name>
</gene>
<evidence type="ECO:0000313" key="5">
    <source>
        <dbReference type="Proteomes" id="UP000315628"/>
    </source>
</evidence>
<dbReference type="PANTHER" id="PTHR43046:SF14">
    <property type="entry name" value="MUTT_NUDIX FAMILY PROTEIN"/>
    <property type="match status" value="1"/>
</dbReference>
<dbReference type="PROSITE" id="PS51462">
    <property type="entry name" value="NUDIX"/>
    <property type="match status" value="1"/>
</dbReference>
<reference evidence="4 5" key="1">
    <citation type="submission" date="2019-06" db="EMBL/GenBank/DDBJ databases">
        <title>Sequencing the genomes of 1000 actinobacteria strains.</title>
        <authorList>
            <person name="Klenk H.-P."/>
        </authorList>
    </citation>
    <scope>NUCLEOTIDE SEQUENCE [LARGE SCALE GENOMIC DNA]</scope>
    <source>
        <strain evidence="4 5">DSM 18935</strain>
    </source>
</reference>
<proteinExistence type="predicted"/>
<evidence type="ECO:0000259" key="3">
    <source>
        <dbReference type="PROSITE" id="PS51462"/>
    </source>
</evidence>
<dbReference type="EMBL" id="VIUW01000002">
    <property type="protein sequence ID" value="TWD15534.1"/>
    <property type="molecule type" value="Genomic_DNA"/>
</dbReference>
<dbReference type="PRINTS" id="PR00502">
    <property type="entry name" value="NUDIXFAMILY"/>
</dbReference>
<organism evidence="4 5">
    <name type="scientific">Marihabitans asiaticum</name>
    <dbReference type="NCBI Taxonomy" id="415218"/>
    <lineage>
        <taxon>Bacteria</taxon>
        <taxon>Bacillati</taxon>
        <taxon>Actinomycetota</taxon>
        <taxon>Actinomycetes</taxon>
        <taxon>Micrococcales</taxon>
        <taxon>Intrasporangiaceae</taxon>
        <taxon>Marihabitans</taxon>
    </lineage>
</organism>
<keyword evidence="5" id="KW-1185">Reference proteome</keyword>
<dbReference type="InterPro" id="IPR020476">
    <property type="entry name" value="Nudix_hydrolase"/>
</dbReference>
<dbReference type="Pfam" id="PF00293">
    <property type="entry name" value="NUDIX"/>
    <property type="match status" value="1"/>
</dbReference>
<accession>A0A560WDC0</accession>
<dbReference type="GO" id="GO:0016787">
    <property type="term" value="F:hydrolase activity"/>
    <property type="evidence" value="ECO:0007669"/>
    <property type="project" value="UniProtKB-KW"/>
</dbReference>
<dbReference type="Gene3D" id="3.90.79.10">
    <property type="entry name" value="Nucleoside Triphosphate Pyrophosphohydrolase"/>
    <property type="match status" value="1"/>
</dbReference>
<dbReference type="InterPro" id="IPR015797">
    <property type="entry name" value="NUDIX_hydrolase-like_dom_sf"/>
</dbReference>
<comment type="cofactor">
    <cofactor evidence="1">
        <name>Mg(2+)</name>
        <dbReference type="ChEBI" id="CHEBI:18420"/>
    </cofactor>
</comment>
<feature type="domain" description="Nudix hydrolase" evidence="3">
    <location>
        <begin position="84"/>
        <end position="222"/>
    </location>
</feature>
<dbReference type="RefSeq" id="WP_170236202.1">
    <property type="nucleotide sequence ID" value="NZ_BAAAYT010000007.1"/>
</dbReference>
<protein>
    <submittedName>
        <fullName evidence="4">ADP-ribose pyrophosphatase YjhB (NUDIX family)</fullName>
    </submittedName>
</protein>
<name>A0A560WDC0_9MICO</name>
<keyword evidence="2" id="KW-0378">Hydrolase</keyword>
<dbReference type="Proteomes" id="UP000315628">
    <property type="component" value="Unassembled WGS sequence"/>
</dbReference>
<evidence type="ECO:0000256" key="1">
    <source>
        <dbReference type="ARBA" id="ARBA00001946"/>
    </source>
</evidence>
<dbReference type="SUPFAM" id="SSF55811">
    <property type="entry name" value="Nudix"/>
    <property type="match status" value="1"/>
</dbReference>